<evidence type="ECO:0000313" key="1">
    <source>
        <dbReference type="EMBL" id="GET33236.1"/>
    </source>
</evidence>
<dbReference type="AlphaFoldDB" id="A0A5M4B030"/>
<comment type="caution">
    <text evidence="1">The sequence shown here is derived from an EMBL/GenBank/DDBJ whole genome shotgun (WGS) entry which is preliminary data.</text>
</comment>
<evidence type="ECO:0000313" key="2">
    <source>
        <dbReference type="Proteomes" id="UP000391834"/>
    </source>
</evidence>
<keyword evidence="2" id="KW-1185">Reference proteome</keyword>
<dbReference type="Proteomes" id="UP000391834">
    <property type="component" value="Unassembled WGS sequence"/>
</dbReference>
<accession>A0A5M4B030</accession>
<sequence>MVERISPDYGKGITHAQTKKEEEITEAISHISRKVPFVMPVTPSYNPKLCSNPFAEEQYNAADNSESYFLKILLEFNTLTCRKHLFSQADFASYGVQEE</sequence>
<protein>
    <submittedName>
        <fullName evidence="1">Uncharacterized protein</fullName>
    </submittedName>
</protein>
<name>A0A5M4B030_9BACT</name>
<gene>
    <name evidence="1" type="ORF">PbJCM13498_20990</name>
</gene>
<organism evidence="1 2">
    <name type="scientific">Prolixibacter bellariivorans</name>
    <dbReference type="NCBI Taxonomy" id="314319"/>
    <lineage>
        <taxon>Bacteria</taxon>
        <taxon>Pseudomonadati</taxon>
        <taxon>Bacteroidota</taxon>
        <taxon>Bacteroidia</taxon>
        <taxon>Marinilabiliales</taxon>
        <taxon>Prolixibacteraceae</taxon>
        <taxon>Prolixibacter</taxon>
    </lineage>
</organism>
<dbReference type="EMBL" id="BLAX01000001">
    <property type="protein sequence ID" value="GET33236.1"/>
    <property type="molecule type" value="Genomic_DNA"/>
</dbReference>
<proteinExistence type="predicted"/>
<reference evidence="1 2" key="1">
    <citation type="submission" date="2019-10" db="EMBL/GenBank/DDBJ databases">
        <title>Prolixibacter strains distinguished by the presence of nitrate reductase genes were adept at nitrate-dependent anaerobic corrosion of metallic iron and carbon steel.</title>
        <authorList>
            <person name="Iino T."/>
            <person name="Shono N."/>
            <person name="Ito K."/>
            <person name="Nakamura R."/>
            <person name="Sueoka K."/>
            <person name="Harayama S."/>
            <person name="Ohkuma M."/>
        </authorList>
    </citation>
    <scope>NUCLEOTIDE SEQUENCE [LARGE SCALE GENOMIC DNA]</scope>
    <source>
        <strain evidence="1 2">JCM 13498</strain>
    </source>
</reference>